<feature type="chain" id="PRO_5020933353" description="Secreted protein" evidence="1">
    <location>
        <begin position="17"/>
        <end position="114"/>
    </location>
</feature>
<protein>
    <recommendedName>
        <fullName evidence="4">Secreted protein</fullName>
    </recommendedName>
</protein>
<feature type="signal peptide" evidence="1">
    <location>
        <begin position="1"/>
        <end position="16"/>
    </location>
</feature>
<keyword evidence="3" id="KW-1185">Reference proteome</keyword>
<dbReference type="AlphaFoldDB" id="A0A4P9WJ25"/>
<proteinExistence type="predicted"/>
<feature type="non-terminal residue" evidence="2">
    <location>
        <position position="114"/>
    </location>
</feature>
<organism evidence="2 3">
    <name type="scientific">Blyttiomyces helicus</name>
    <dbReference type="NCBI Taxonomy" id="388810"/>
    <lineage>
        <taxon>Eukaryota</taxon>
        <taxon>Fungi</taxon>
        <taxon>Fungi incertae sedis</taxon>
        <taxon>Chytridiomycota</taxon>
        <taxon>Chytridiomycota incertae sedis</taxon>
        <taxon>Chytridiomycetes</taxon>
        <taxon>Chytridiomycetes incertae sedis</taxon>
        <taxon>Blyttiomyces</taxon>
    </lineage>
</organism>
<sequence>MSRAPMVSLVFFPMHALVIQSPSDPLHKIIAKTKSFFNARFAILGGHLRHFETTWRPLELSHGAALVSFSVIINHANSKDVTAPSETFSATQSTKLSKVTTVYTTLTILNSNNK</sequence>
<dbReference type="EMBL" id="KZ994446">
    <property type="protein sequence ID" value="RKO92909.1"/>
    <property type="molecule type" value="Genomic_DNA"/>
</dbReference>
<accession>A0A4P9WJ25</accession>
<keyword evidence="1" id="KW-0732">Signal</keyword>
<reference evidence="3" key="1">
    <citation type="journal article" date="2018" name="Nat. Microbiol.">
        <title>Leveraging single-cell genomics to expand the fungal tree of life.</title>
        <authorList>
            <person name="Ahrendt S.R."/>
            <person name="Quandt C.A."/>
            <person name="Ciobanu D."/>
            <person name="Clum A."/>
            <person name="Salamov A."/>
            <person name="Andreopoulos B."/>
            <person name="Cheng J.F."/>
            <person name="Woyke T."/>
            <person name="Pelin A."/>
            <person name="Henrissat B."/>
            <person name="Reynolds N.K."/>
            <person name="Benny G.L."/>
            <person name="Smith M.E."/>
            <person name="James T.Y."/>
            <person name="Grigoriev I.V."/>
        </authorList>
    </citation>
    <scope>NUCLEOTIDE SEQUENCE [LARGE SCALE GENOMIC DNA]</scope>
</reference>
<evidence type="ECO:0000256" key="1">
    <source>
        <dbReference type="SAM" id="SignalP"/>
    </source>
</evidence>
<evidence type="ECO:0008006" key="4">
    <source>
        <dbReference type="Google" id="ProtNLM"/>
    </source>
</evidence>
<dbReference type="Proteomes" id="UP000269721">
    <property type="component" value="Unassembled WGS sequence"/>
</dbReference>
<name>A0A4P9WJ25_9FUNG</name>
<evidence type="ECO:0000313" key="3">
    <source>
        <dbReference type="Proteomes" id="UP000269721"/>
    </source>
</evidence>
<gene>
    <name evidence="2" type="ORF">BDK51DRAFT_28705</name>
</gene>
<evidence type="ECO:0000313" key="2">
    <source>
        <dbReference type="EMBL" id="RKO92909.1"/>
    </source>
</evidence>